<dbReference type="RefSeq" id="WP_011278684.1">
    <property type="nucleotide sequence ID" value="NZ_BHWZ01000005.1"/>
</dbReference>
<dbReference type="OMA" id="MIDWDLL"/>
<dbReference type="GeneID" id="14552379"/>
<proteinExistence type="predicted"/>
<reference evidence="4 5" key="1">
    <citation type="submission" date="2015-12" db="EMBL/GenBank/DDBJ databases">
        <title>A stable core within a dynamic pangenome in Sulfolobus acidocaldarius.</title>
        <authorList>
            <person name="Anderson R."/>
            <person name="Kouris A."/>
            <person name="Seward C."/>
            <person name="Campbell K."/>
            <person name="Whitaker R."/>
        </authorList>
    </citation>
    <scope>NUCLEOTIDE SEQUENCE [LARGE SCALE GENOMIC DNA]</scope>
    <source>
        <strain evidence="2 5">GG12-C01-09</strain>
        <strain evidence="3 4">NG05B_CO5_07</strain>
    </source>
</reference>
<dbReference type="Proteomes" id="UP000065473">
    <property type="component" value="Chromosome"/>
</dbReference>
<dbReference type="OrthoDB" id="36576at2157"/>
<dbReference type="EMBL" id="CP013694">
    <property type="protein sequence ID" value="ALU30005.1"/>
    <property type="molecule type" value="Genomic_DNA"/>
</dbReference>
<evidence type="ECO:0000259" key="1">
    <source>
        <dbReference type="Pfam" id="PF10040"/>
    </source>
</evidence>
<name>A0A0U3H7V0_9CREN</name>
<evidence type="ECO:0000313" key="3">
    <source>
        <dbReference type="EMBL" id="ALU30695.1"/>
    </source>
</evidence>
<dbReference type="EMBL" id="CP013695">
    <property type="protein sequence ID" value="ALU30695.1"/>
    <property type="molecule type" value="Genomic_DNA"/>
</dbReference>
<organism evidence="3 4">
    <name type="scientific">Sulfolobus acidocaldarius</name>
    <dbReference type="NCBI Taxonomy" id="2285"/>
    <lineage>
        <taxon>Archaea</taxon>
        <taxon>Thermoproteota</taxon>
        <taxon>Thermoprotei</taxon>
        <taxon>Sulfolobales</taxon>
        <taxon>Sulfolobaceae</taxon>
        <taxon>Sulfolobus</taxon>
    </lineage>
</organism>
<evidence type="ECO:0000313" key="2">
    <source>
        <dbReference type="EMBL" id="ALU30005.1"/>
    </source>
</evidence>
<dbReference type="Pfam" id="PF10040">
    <property type="entry name" value="CRISPR_Cas6"/>
    <property type="match status" value="1"/>
</dbReference>
<accession>A0A0U3H7V0</accession>
<sequence length="287" mass="33460">MTGEVDKMYKLVKIKVNIPTPFITNDYTGKFVKTVLINANPDLQEVFEGKKKVQPKPMRVTSLLDENNEAVYPKHIVNRFEMDHKPNLPPKPITIKGKFSFYLGYDMSLEPEVSKVMTSLFSGLQMKYGEFNVELKAIEYNQVEFDNFPSEFSQIKVKLITPSMFKDPFEKLADLDRVKYRRYLPFPAFIFSTNVFEIFRETYKRNIIRLSYGLLESHNNLNTVRKVWYYYDGKWLPGVVGYLKFFVRKGLRKEVMNIFREIFIHANIMGVGTGRAAGFGFAEITAK</sequence>
<evidence type="ECO:0000313" key="4">
    <source>
        <dbReference type="Proteomes" id="UP000060043"/>
    </source>
</evidence>
<protein>
    <submittedName>
        <fullName evidence="3">CRISPR-associated protein Cas6</fullName>
    </submittedName>
</protein>
<dbReference type="Gene3D" id="3.30.70.1900">
    <property type="match status" value="1"/>
</dbReference>
<gene>
    <name evidence="2" type="ORF">ATY89_08710</name>
    <name evidence="3" type="ORF">ATZ20_00120</name>
</gene>
<feature type="domain" description="CRISPR-associated protein Cas6 C-terminal" evidence="1">
    <location>
        <begin position="157"/>
        <end position="280"/>
    </location>
</feature>
<dbReference type="Proteomes" id="UP000060043">
    <property type="component" value="Chromosome"/>
</dbReference>
<evidence type="ECO:0000313" key="5">
    <source>
        <dbReference type="Proteomes" id="UP000065473"/>
    </source>
</evidence>
<dbReference type="AlphaFoldDB" id="A0A0U3H7V0"/>
<dbReference type="InterPro" id="IPR019267">
    <property type="entry name" value="CRISPR-assoc_Cas6_C"/>
</dbReference>